<dbReference type="CDD" id="cd06986">
    <property type="entry name" value="cupin_MmsR-like_N"/>
    <property type="match status" value="1"/>
</dbReference>
<dbReference type="InterPro" id="IPR018060">
    <property type="entry name" value="HTH_AraC"/>
</dbReference>
<dbReference type="Pfam" id="PF12833">
    <property type="entry name" value="HTH_18"/>
    <property type="match status" value="1"/>
</dbReference>
<dbReference type="SUPFAM" id="SSF46689">
    <property type="entry name" value="Homeodomain-like"/>
    <property type="match status" value="1"/>
</dbReference>
<evidence type="ECO:0000259" key="4">
    <source>
        <dbReference type="PROSITE" id="PS01124"/>
    </source>
</evidence>
<dbReference type="Proteomes" id="UP000434850">
    <property type="component" value="Unassembled WGS sequence"/>
</dbReference>
<dbReference type="SUPFAM" id="SSF51215">
    <property type="entry name" value="Regulatory protein AraC"/>
    <property type="match status" value="1"/>
</dbReference>
<evidence type="ECO:0000313" key="6">
    <source>
        <dbReference type="Proteomes" id="UP000434850"/>
    </source>
</evidence>
<keyword evidence="6" id="KW-1185">Reference proteome</keyword>
<sequence>MDYLTILYQFNTYWIAIMDNLTMVTNKVSEGFIGQRSVLVPTNNQSKLALNPLSSMLYVTAAGYYPLALNHDRERTYGSEDYILIYCVDGSGWIEIDGVRNIAEANTFYIIPPGQRHHYGSSGKNPWSIYWLHFTGSNAAVIYNSYESFALKNNYVVYNQNRIDEFSYLMDLLESDLNPYFLEVAYVKLIGLLGTFIFAGDAGYTPEPDSIDASVAFMKLHIKSNFLISDFARQANYSVSRYSELFRQRTGYAPMQYFNHLKIHMACQYLSFTSMSVKQICNELGYDDQYYFSRLFKKITTHPPLKYRKANKI</sequence>
<dbReference type="Gene3D" id="1.10.10.60">
    <property type="entry name" value="Homeodomain-like"/>
    <property type="match status" value="2"/>
</dbReference>
<dbReference type="InterPro" id="IPR009057">
    <property type="entry name" value="Homeodomain-like_sf"/>
</dbReference>
<reference evidence="5 6" key="1">
    <citation type="submission" date="2019-12" db="EMBL/GenBank/DDBJ databases">
        <title>Mucilaginibacter sp. HME9299 genome sequencing and assembly.</title>
        <authorList>
            <person name="Kang H."/>
            <person name="Kim H."/>
            <person name="Joh K."/>
        </authorList>
    </citation>
    <scope>NUCLEOTIDE SEQUENCE [LARGE SCALE GENOMIC DNA]</scope>
    <source>
        <strain evidence="5 6">HME9299</strain>
    </source>
</reference>
<dbReference type="SMART" id="SM00342">
    <property type="entry name" value="HTH_ARAC"/>
    <property type="match status" value="1"/>
</dbReference>
<dbReference type="Pfam" id="PF02311">
    <property type="entry name" value="AraC_binding"/>
    <property type="match status" value="1"/>
</dbReference>
<organism evidence="5 6">
    <name type="scientific">Mucilaginibacter aquatilis</name>
    <dbReference type="NCBI Taxonomy" id="1517760"/>
    <lineage>
        <taxon>Bacteria</taxon>
        <taxon>Pseudomonadati</taxon>
        <taxon>Bacteroidota</taxon>
        <taxon>Sphingobacteriia</taxon>
        <taxon>Sphingobacteriales</taxon>
        <taxon>Sphingobacteriaceae</taxon>
        <taxon>Mucilaginibacter</taxon>
    </lineage>
</organism>
<evidence type="ECO:0000313" key="5">
    <source>
        <dbReference type="EMBL" id="MVN92132.1"/>
    </source>
</evidence>
<dbReference type="AlphaFoldDB" id="A0A6I4IAK6"/>
<keyword evidence="1" id="KW-0805">Transcription regulation</keyword>
<dbReference type="InterPro" id="IPR037923">
    <property type="entry name" value="HTH-like"/>
</dbReference>
<dbReference type="PROSITE" id="PS01124">
    <property type="entry name" value="HTH_ARAC_FAMILY_2"/>
    <property type="match status" value="1"/>
</dbReference>
<dbReference type="EMBL" id="WQLA01000005">
    <property type="protein sequence ID" value="MVN92132.1"/>
    <property type="molecule type" value="Genomic_DNA"/>
</dbReference>
<accession>A0A6I4IAK6</accession>
<dbReference type="GO" id="GO:0043565">
    <property type="term" value="F:sequence-specific DNA binding"/>
    <property type="evidence" value="ECO:0007669"/>
    <property type="project" value="InterPro"/>
</dbReference>
<dbReference type="PANTHER" id="PTHR43280:SF30">
    <property type="entry name" value="MMSAB OPERON REGULATORY PROTEIN"/>
    <property type="match status" value="1"/>
</dbReference>
<dbReference type="InterPro" id="IPR003313">
    <property type="entry name" value="AraC-bd"/>
</dbReference>
<dbReference type="Gene3D" id="2.60.120.280">
    <property type="entry name" value="Regulatory protein AraC"/>
    <property type="match status" value="1"/>
</dbReference>
<keyword evidence="2" id="KW-0238">DNA-binding</keyword>
<dbReference type="OrthoDB" id="9813413at2"/>
<protein>
    <submittedName>
        <fullName evidence="5">Helix-turn-helix domain-containing protein</fullName>
    </submittedName>
</protein>
<gene>
    <name evidence="5" type="ORF">GO816_13430</name>
</gene>
<keyword evidence="3" id="KW-0804">Transcription</keyword>
<dbReference type="PANTHER" id="PTHR43280">
    <property type="entry name" value="ARAC-FAMILY TRANSCRIPTIONAL REGULATOR"/>
    <property type="match status" value="1"/>
</dbReference>
<proteinExistence type="predicted"/>
<evidence type="ECO:0000256" key="1">
    <source>
        <dbReference type="ARBA" id="ARBA00023015"/>
    </source>
</evidence>
<name>A0A6I4IAK6_9SPHI</name>
<comment type="caution">
    <text evidence="5">The sequence shown here is derived from an EMBL/GenBank/DDBJ whole genome shotgun (WGS) entry which is preliminary data.</text>
</comment>
<feature type="domain" description="HTH araC/xylS-type" evidence="4">
    <location>
        <begin position="212"/>
        <end position="310"/>
    </location>
</feature>
<evidence type="ECO:0000256" key="2">
    <source>
        <dbReference type="ARBA" id="ARBA00023125"/>
    </source>
</evidence>
<evidence type="ECO:0000256" key="3">
    <source>
        <dbReference type="ARBA" id="ARBA00023163"/>
    </source>
</evidence>
<dbReference type="GO" id="GO:0003700">
    <property type="term" value="F:DNA-binding transcription factor activity"/>
    <property type="evidence" value="ECO:0007669"/>
    <property type="project" value="InterPro"/>
</dbReference>